<comment type="similarity">
    <text evidence="2">Belongs to the Nudix hydrolase family.</text>
</comment>
<dbReference type="PROSITE" id="PS51462">
    <property type="entry name" value="NUDIX"/>
    <property type="match status" value="1"/>
</dbReference>
<evidence type="ECO:0000313" key="5">
    <source>
        <dbReference type="Proteomes" id="UP000004095"/>
    </source>
</evidence>
<evidence type="ECO:0000313" key="4">
    <source>
        <dbReference type="EMBL" id="EAY24665.1"/>
    </source>
</evidence>
<dbReference type="EMBL" id="AAWS01000064">
    <property type="protein sequence ID" value="EAY24665.1"/>
    <property type="molecule type" value="Genomic_DNA"/>
</dbReference>
<keyword evidence="5" id="KW-1185">Reference proteome</keyword>
<dbReference type="AlphaFoldDB" id="A1ZY99"/>
<feature type="domain" description="Nudix hydrolase" evidence="3">
    <location>
        <begin position="9"/>
        <end position="144"/>
    </location>
</feature>
<dbReference type="SUPFAM" id="SSF55811">
    <property type="entry name" value="Nudix"/>
    <property type="match status" value="1"/>
</dbReference>
<dbReference type="OrthoDB" id="9786141at2"/>
<dbReference type="InterPro" id="IPR000086">
    <property type="entry name" value="NUDIX_hydrolase_dom"/>
</dbReference>
<accession>A1ZY99</accession>
<dbReference type="InterPro" id="IPR015797">
    <property type="entry name" value="NUDIX_hydrolase-like_dom_sf"/>
</dbReference>
<dbReference type="Gene3D" id="3.90.79.10">
    <property type="entry name" value="Nucleoside Triphosphate Pyrophosphohydrolase"/>
    <property type="match status" value="1"/>
</dbReference>
<protein>
    <submittedName>
        <fullName evidence="4">Nudix hydrolase</fullName>
    </submittedName>
</protein>
<dbReference type="RefSeq" id="WP_002704398.1">
    <property type="nucleotide sequence ID" value="NZ_AAWS01000064.1"/>
</dbReference>
<gene>
    <name evidence="4" type="ORF">M23134_00617</name>
</gene>
<evidence type="ECO:0000256" key="2">
    <source>
        <dbReference type="RuleBase" id="RU003476"/>
    </source>
</evidence>
<keyword evidence="1 2" id="KW-0378">Hydrolase</keyword>
<dbReference type="CDD" id="cd18873">
    <property type="entry name" value="NUDIX_NadM_like"/>
    <property type="match status" value="1"/>
</dbReference>
<dbReference type="InterPro" id="IPR020084">
    <property type="entry name" value="NUDIX_hydrolase_CS"/>
</dbReference>
<dbReference type="eggNOG" id="COG1051">
    <property type="taxonomic scope" value="Bacteria"/>
</dbReference>
<dbReference type="Proteomes" id="UP000004095">
    <property type="component" value="Unassembled WGS sequence"/>
</dbReference>
<dbReference type="Pfam" id="PF00293">
    <property type="entry name" value="NUDIX"/>
    <property type="match status" value="1"/>
</dbReference>
<dbReference type="GO" id="GO:0016787">
    <property type="term" value="F:hydrolase activity"/>
    <property type="evidence" value="ECO:0007669"/>
    <property type="project" value="UniProtKB-KW"/>
</dbReference>
<dbReference type="PROSITE" id="PS00893">
    <property type="entry name" value="NUDIX_BOX"/>
    <property type="match status" value="1"/>
</dbReference>
<reference evidence="4 5" key="1">
    <citation type="submission" date="2007-01" db="EMBL/GenBank/DDBJ databases">
        <authorList>
            <person name="Haygood M."/>
            <person name="Podell S."/>
            <person name="Anderson C."/>
            <person name="Hopkinson B."/>
            <person name="Roe K."/>
            <person name="Barbeau K."/>
            <person name="Gaasterland T."/>
            <person name="Ferriera S."/>
            <person name="Johnson J."/>
            <person name="Kravitz S."/>
            <person name="Beeson K."/>
            <person name="Sutton G."/>
            <person name="Rogers Y.-H."/>
            <person name="Friedman R."/>
            <person name="Frazier M."/>
            <person name="Venter J.C."/>
        </authorList>
    </citation>
    <scope>NUCLEOTIDE SEQUENCE [LARGE SCALE GENOMIC DNA]</scope>
    <source>
        <strain evidence="4 5">ATCC 23134</strain>
    </source>
</reference>
<evidence type="ECO:0000259" key="3">
    <source>
        <dbReference type="PROSITE" id="PS51462"/>
    </source>
</evidence>
<dbReference type="PRINTS" id="PR00502">
    <property type="entry name" value="NUDIXFAMILY"/>
</dbReference>
<dbReference type="PANTHER" id="PTHR43736">
    <property type="entry name" value="ADP-RIBOSE PYROPHOSPHATASE"/>
    <property type="match status" value="1"/>
</dbReference>
<sequence length="145" mass="16306">MAHTYDYPRPALTVDCIIFGQDTNQATKVLLIQRAHEPFQDKWAIPGGFIDANETALQAAKRELEEETNLKGVELHQLYTFTAPDRDPRGWVVSIAHYALVDINACKPIAGDDARNATWFALDELPEMAFDHDEILKMAIAEVKP</sequence>
<proteinExistence type="inferred from homology"/>
<evidence type="ECO:0000256" key="1">
    <source>
        <dbReference type="ARBA" id="ARBA00022801"/>
    </source>
</evidence>
<comment type="caution">
    <text evidence="4">The sequence shown here is derived from an EMBL/GenBank/DDBJ whole genome shotgun (WGS) entry which is preliminary data.</text>
</comment>
<dbReference type="PANTHER" id="PTHR43736:SF4">
    <property type="entry name" value="SLR1690 PROTEIN"/>
    <property type="match status" value="1"/>
</dbReference>
<name>A1ZY99_MICM2</name>
<organism evidence="4 5">
    <name type="scientific">Microscilla marina ATCC 23134</name>
    <dbReference type="NCBI Taxonomy" id="313606"/>
    <lineage>
        <taxon>Bacteria</taxon>
        <taxon>Pseudomonadati</taxon>
        <taxon>Bacteroidota</taxon>
        <taxon>Cytophagia</taxon>
        <taxon>Cytophagales</taxon>
        <taxon>Microscillaceae</taxon>
        <taxon>Microscilla</taxon>
    </lineage>
</organism>
<dbReference type="InterPro" id="IPR020476">
    <property type="entry name" value="Nudix_hydrolase"/>
</dbReference>